<dbReference type="SUPFAM" id="SSF48726">
    <property type="entry name" value="Immunoglobulin"/>
    <property type="match status" value="2"/>
</dbReference>
<evidence type="ECO:0000256" key="4">
    <source>
        <dbReference type="ARBA" id="ARBA00022729"/>
    </source>
</evidence>
<gene>
    <name evidence="13" type="primary">LOC106800109</name>
</gene>
<evidence type="ECO:0000256" key="2">
    <source>
        <dbReference type="ARBA" id="ARBA00022475"/>
    </source>
</evidence>
<evidence type="ECO:0000313" key="13">
    <source>
        <dbReference type="RefSeq" id="XP_014649781.1"/>
    </source>
</evidence>
<evidence type="ECO:0000256" key="6">
    <source>
        <dbReference type="ARBA" id="ARBA00022989"/>
    </source>
</evidence>
<dbReference type="RefSeq" id="XP_014649781.1">
    <property type="nucleotide sequence ID" value="XM_014794295.1"/>
</dbReference>
<dbReference type="GeneID" id="106800109"/>
<evidence type="ECO:0000256" key="1">
    <source>
        <dbReference type="ARBA" id="ARBA00004162"/>
    </source>
</evidence>
<dbReference type="Pfam" id="PF13895">
    <property type="entry name" value="Ig_2"/>
    <property type="match status" value="1"/>
</dbReference>
<organism evidence="12 13">
    <name type="scientific">Ceratotherium simum simum</name>
    <name type="common">Southern white rhinoceros</name>
    <dbReference type="NCBI Taxonomy" id="73337"/>
    <lineage>
        <taxon>Eukaryota</taxon>
        <taxon>Metazoa</taxon>
        <taxon>Chordata</taxon>
        <taxon>Craniata</taxon>
        <taxon>Vertebrata</taxon>
        <taxon>Euteleostomi</taxon>
        <taxon>Mammalia</taxon>
        <taxon>Eutheria</taxon>
        <taxon>Laurasiatheria</taxon>
        <taxon>Perissodactyla</taxon>
        <taxon>Rhinocerotidae</taxon>
        <taxon>Ceratotherium</taxon>
    </lineage>
</organism>
<comment type="subcellular location">
    <subcellularLocation>
        <location evidence="1">Cell membrane</location>
        <topology evidence="1">Single-pass membrane protein</topology>
    </subcellularLocation>
</comment>
<keyword evidence="4 11" id="KW-0732">Signal</keyword>
<keyword evidence="3" id="KW-0812">Transmembrane</keyword>
<evidence type="ECO:0000313" key="12">
    <source>
        <dbReference type="Proteomes" id="UP000694910"/>
    </source>
</evidence>
<keyword evidence="6" id="KW-1133">Transmembrane helix</keyword>
<feature type="chain" id="PRO_5046260725" evidence="11">
    <location>
        <begin position="24"/>
        <end position="257"/>
    </location>
</feature>
<evidence type="ECO:0000256" key="9">
    <source>
        <dbReference type="ARBA" id="ARBA00023180"/>
    </source>
</evidence>
<keyword evidence="12" id="KW-1185">Reference proteome</keyword>
<dbReference type="Gene3D" id="2.60.40.10">
    <property type="entry name" value="Immunoglobulins"/>
    <property type="match status" value="2"/>
</dbReference>
<evidence type="ECO:0000256" key="11">
    <source>
        <dbReference type="SAM" id="SignalP"/>
    </source>
</evidence>
<dbReference type="PANTHER" id="PTHR11738:SF179">
    <property type="entry name" value="LEUKOCYTE IMMUNOGLOBULIN-LIKE RECEPTOR SUBFAMILY A MEMBER 5"/>
    <property type="match status" value="1"/>
</dbReference>
<reference evidence="13" key="1">
    <citation type="submission" date="2025-08" db="UniProtKB">
        <authorList>
            <consortium name="RefSeq"/>
        </authorList>
    </citation>
    <scope>IDENTIFICATION</scope>
</reference>
<keyword evidence="2" id="KW-1003">Cell membrane</keyword>
<dbReference type="PANTHER" id="PTHR11738">
    <property type="entry name" value="MHC CLASS I NK CELL RECEPTOR"/>
    <property type="match status" value="1"/>
</dbReference>
<name>A0ABM1DDA0_CERSS</name>
<protein>
    <submittedName>
        <fullName evidence="13">Leukocyte immunoglobulin-like receptor subfamily A member 5</fullName>
    </submittedName>
</protein>
<keyword evidence="8" id="KW-1015">Disulfide bond</keyword>
<accession>A0ABM1DDA0</accession>
<evidence type="ECO:0000256" key="8">
    <source>
        <dbReference type="ARBA" id="ARBA00023157"/>
    </source>
</evidence>
<dbReference type="InterPro" id="IPR013783">
    <property type="entry name" value="Ig-like_fold"/>
</dbReference>
<dbReference type="Proteomes" id="UP000694910">
    <property type="component" value="Unplaced"/>
</dbReference>
<proteinExistence type="predicted"/>
<keyword evidence="5" id="KW-0677">Repeat</keyword>
<evidence type="ECO:0000256" key="3">
    <source>
        <dbReference type="ARBA" id="ARBA00022692"/>
    </source>
</evidence>
<dbReference type="InterPro" id="IPR050412">
    <property type="entry name" value="Ig-like_Receptors_ImmuneReg"/>
</dbReference>
<keyword evidence="10" id="KW-0393">Immunoglobulin domain</keyword>
<evidence type="ECO:0000256" key="10">
    <source>
        <dbReference type="ARBA" id="ARBA00023319"/>
    </source>
</evidence>
<feature type="signal peptide" evidence="11">
    <location>
        <begin position="1"/>
        <end position="23"/>
    </location>
</feature>
<keyword evidence="7" id="KW-0472">Membrane</keyword>
<sequence length="257" mass="28548">MNPTLAILVCLGLSVSSRTAVQAETLTIPTIWAEPGSVIPQGMPVTIWCQGTPESLEYCLYKWGNQELWDKQNPLDPTDKVKFSIPHMAEQYAGLFFCIYLSPAGWSEHSDPLELVVTGFYGKTTLSALPSPVVTSGGNVTLQCCSWERFGTFILTKEGEHKPSWTLDSQRHPSGHFQALFPVGPMTTNHRWTFRCYGCYRNKPQMWSHASDPLEILVSVATSSNYMVVNSVRMGVAGVVLLILVVILAESWHSQHS</sequence>
<evidence type="ECO:0000256" key="5">
    <source>
        <dbReference type="ARBA" id="ARBA00022737"/>
    </source>
</evidence>
<evidence type="ECO:0000256" key="7">
    <source>
        <dbReference type="ARBA" id="ARBA00023136"/>
    </source>
</evidence>
<dbReference type="InterPro" id="IPR036179">
    <property type="entry name" value="Ig-like_dom_sf"/>
</dbReference>
<keyword evidence="9" id="KW-0325">Glycoprotein</keyword>